<organism evidence="1 2">
    <name type="scientific">Streptomyces boetiae</name>
    <dbReference type="NCBI Taxonomy" id="3075541"/>
    <lineage>
        <taxon>Bacteria</taxon>
        <taxon>Bacillati</taxon>
        <taxon>Actinomycetota</taxon>
        <taxon>Actinomycetes</taxon>
        <taxon>Kitasatosporales</taxon>
        <taxon>Streptomycetaceae</taxon>
        <taxon>Streptomyces</taxon>
    </lineage>
</organism>
<accession>A0ABU2LFE6</accession>
<comment type="caution">
    <text evidence="1">The sequence shown here is derived from an EMBL/GenBank/DDBJ whole genome shotgun (WGS) entry which is preliminary data.</text>
</comment>
<gene>
    <name evidence="1" type="ORF">RM780_23485</name>
</gene>
<evidence type="ECO:0008006" key="3">
    <source>
        <dbReference type="Google" id="ProtNLM"/>
    </source>
</evidence>
<proteinExistence type="predicted"/>
<evidence type="ECO:0000313" key="1">
    <source>
        <dbReference type="EMBL" id="MDT0309893.1"/>
    </source>
</evidence>
<dbReference type="EMBL" id="JAVREN010000049">
    <property type="protein sequence ID" value="MDT0309893.1"/>
    <property type="molecule type" value="Genomic_DNA"/>
</dbReference>
<evidence type="ECO:0000313" key="2">
    <source>
        <dbReference type="Proteomes" id="UP001183388"/>
    </source>
</evidence>
<reference evidence="2" key="1">
    <citation type="submission" date="2023-07" db="EMBL/GenBank/DDBJ databases">
        <title>30 novel species of actinomycetes from the DSMZ collection.</title>
        <authorList>
            <person name="Nouioui I."/>
        </authorList>
    </citation>
    <scope>NUCLEOTIDE SEQUENCE [LARGE SCALE GENOMIC DNA]</scope>
    <source>
        <strain evidence="2">DSM 44917</strain>
    </source>
</reference>
<protein>
    <recommendedName>
        <fullName evidence="3">Secreted protein</fullName>
    </recommendedName>
</protein>
<keyword evidence="2" id="KW-1185">Reference proteome</keyword>
<sequence>MPLIIPPAPAAAERSLRAALTTPAALRSPHPLNLDLSALRPALSLPVHRLAPLTGPAGPRAARLTGWRFLLALEGRPAGAGETVLTPDGWAFSHFSGGPYTASTQRAMALAEALPAPYQAALLSVPDLYMLTLWLRADPAGDPASGGPLPEDLLVPLAPAPPGIAAHVPAGADLLLAQLAGRLAPLELAS</sequence>
<dbReference type="Proteomes" id="UP001183388">
    <property type="component" value="Unassembled WGS sequence"/>
</dbReference>
<name>A0ABU2LFE6_9ACTN</name>
<dbReference type="RefSeq" id="WP_311632860.1">
    <property type="nucleotide sequence ID" value="NZ_JAVREN010000049.1"/>
</dbReference>